<sequence length="74" mass="8513">MHGFFTSNSSYKLSLAIGDANFIIRNKMWPQVRPVVIAQKTPMLYVIIASMSRYDKVTHRKNKLTFPKLSNIVV</sequence>
<protein>
    <submittedName>
        <fullName evidence="1">Uncharacterized protein</fullName>
    </submittedName>
</protein>
<name>A0AAU9IXN6_9CILI</name>
<dbReference type="Proteomes" id="UP001162131">
    <property type="component" value="Unassembled WGS sequence"/>
</dbReference>
<evidence type="ECO:0000313" key="1">
    <source>
        <dbReference type="EMBL" id="CAG9317905.1"/>
    </source>
</evidence>
<evidence type="ECO:0000313" key="2">
    <source>
        <dbReference type="Proteomes" id="UP001162131"/>
    </source>
</evidence>
<comment type="caution">
    <text evidence="1">The sequence shown here is derived from an EMBL/GenBank/DDBJ whole genome shotgun (WGS) entry which is preliminary data.</text>
</comment>
<dbReference type="AlphaFoldDB" id="A0AAU9IXN6"/>
<proteinExistence type="predicted"/>
<keyword evidence="2" id="KW-1185">Reference proteome</keyword>
<accession>A0AAU9IXN6</accession>
<organism evidence="1 2">
    <name type="scientific">Blepharisma stoltei</name>
    <dbReference type="NCBI Taxonomy" id="1481888"/>
    <lineage>
        <taxon>Eukaryota</taxon>
        <taxon>Sar</taxon>
        <taxon>Alveolata</taxon>
        <taxon>Ciliophora</taxon>
        <taxon>Postciliodesmatophora</taxon>
        <taxon>Heterotrichea</taxon>
        <taxon>Heterotrichida</taxon>
        <taxon>Blepharismidae</taxon>
        <taxon>Blepharisma</taxon>
    </lineage>
</organism>
<reference evidence="1" key="1">
    <citation type="submission" date="2021-09" db="EMBL/GenBank/DDBJ databases">
        <authorList>
            <consortium name="AG Swart"/>
            <person name="Singh M."/>
            <person name="Singh A."/>
            <person name="Seah K."/>
            <person name="Emmerich C."/>
        </authorList>
    </citation>
    <scope>NUCLEOTIDE SEQUENCE</scope>
    <source>
        <strain evidence="1">ATCC30299</strain>
    </source>
</reference>
<gene>
    <name evidence="1" type="ORF">BSTOLATCC_MIC20210</name>
</gene>
<dbReference type="EMBL" id="CAJZBQ010000019">
    <property type="protein sequence ID" value="CAG9317905.1"/>
    <property type="molecule type" value="Genomic_DNA"/>
</dbReference>